<dbReference type="Proteomes" id="UP000027222">
    <property type="component" value="Unassembled WGS sequence"/>
</dbReference>
<feature type="compositionally biased region" description="Acidic residues" evidence="1">
    <location>
        <begin position="454"/>
        <end position="471"/>
    </location>
</feature>
<dbReference type="HOGENOM" id="CLU_479003_0_0_1"/>
<keyword evidence="3" id="KW-1185">Reference proteome</keyword>
<evidence type="ECO:0000313" key="3">
    <source>
        <dbReference type="Proteomes" id="UP000027222"/>
    </source>
</evidence>
<reference evidence="3" key="1">
    <citation type="journal article" date="2014" name="Proc. Natl. Acad. Sci. U.S.A.">
        <title>Extensive sampling of basidiomycete genomes demonstrates inadequacy of the white-rot/brown-rot paradigm for wood decay fungi.</title>
        <authorList>
            <person name="Riley R."/>
            <person name="Salamov A.A."/>
            <person name="Brown D.W."/>
            <person name="Nagy L.G."/>
            <person name="Floudas D."/>
            <person name="Held B.W."/>
            <person name="Levasseur A."/>
            <person name="Lombard V."/>
            <person name="Morin E."/>
            <person name="Otillar R."/>
            <person name="Lindquist E.A."/>
            <person name="Sun H."/>
            <person name="LaButti K.M."/>
            <person name="Schmutz J."/>
            <person name="Jabbour D."/>
            <person name="Luo H."/>
            <person name="Baker S.E."/>
            <person name="Pisabarro A.G."/>
            <person name="Walton J.D."/>
            <person name="Blanchette R.A."/>
            <person name="Henrissat B."/>
            <person name="Martin F."/>
            <person name="Cullen D."/>
            <person name="Hibbett D.S."/>
            <person name="Grigoriev I.V."/>
        </authorList>
    </citation>
    <scope>NUCLEOTIDE SEQUENCE [LARGE SCALE GENOMIC DNA]</scope>
    <source>
        <strain evidence="3">CBS 339.88</strain>
    </source>
</reference>
<dbReference type="OrthoDB" id="2854133at2759"/>
<name>A0A067SM70_GALM3</name>
<organism evidence="2 3">
    <name type="scientific">Galerina marginata (strain CBS 339.88)</name>
    <dbReference type="NCBI Taxonomy" id="685588"/>
    <lineage>
        <taxon>Eukaryota</taxon>
        <taxon>Fungi</taxon>
        <taxon>Dikarya</taxon>
        <taxon>Basidiomycota</taxon>
        <taxon>Agaricomycotina</taxon>
        <taxon>Agaricomycetes</taxon>
        <taxon>Agaricomycetidae</taxon>
        <taxon>Agaricales</taxon>
        <taxon>Agaricineae</taxon>
        <taxon>Strophariaceae</taxon>
        <taxon>Galerina</taxon>
    </lineage>
</organism>
<feature type="region of interest" description="Disordered" evidence="1">
    <location>
        <begin position="451"/>
        <end position="480"/>
    </location>
</feature>
<dbReference type="EMBL" id="KL142412">
    <property type="protein sequence ID" value="KDR67873.1"/>
    <property type="molecule type" value="Genomic_DNA"/>
</dbReference>
<dbReference type="SUPFAM" id="SSF52047">
    <property type="entry name" value="RNI-like"/>
    <property type="match status" value="1"/>
</dbReference>
<dbReference type="Gene3D" id="3.80.10.10">
    <property type="entry name" value="Ribonuclease Inhibitor"/>
    <property type="match status" value="1"/>
</dbReference>
<dbReference type="AlphaFoldDB" id="A0A067SM70"/>
<evidence type="ECO:0000313" key="2">
    <source>
        <dbReference type="EMBL" id="KDR67873.1"/>
    </source>
</evidence>
<dbReference type="Gene3D" id="1.20.1280.50">
    <property type="match status" value="1"/>
</dbReference>
<dbReference type="InterPro" id="IPR032675">
    <property type="entry name" value="LRR_dom_sf"/>
</dbReference>
<evidence type="ECO:0000256" key="1">
    <source>
        <dbReference type="SAM" id="MobiDB-lite"/>
    </source>
</evidence>
<protein>
    <submittedName>
        <fullName evidence="2">Uncharacterized protein</fullName>
    </submittedName>
</protein>
<sequence length="569" mass="64348">MKSSSVLLRSDDIPLLTNSNLANTNLPVNRLPFEILVSIFRLCQPHKTKISFREADHSGEEDYSWIALTHVCQYWRHAALNCAALWQSISLTADPPRRYCGSIATAFFKRSHPLPIELDHTYQQFAGRRIPQQEKDLLDTFYENLQQHPNRIKVLHLQETIHPSIETLLALPLPNLVSLQLWSTAVTSLYTVEYPAPPPSPENAPALRRLSLNNFEWDFSPFPKLTHLYLTHYARLADDMDFYDLMNLLKSCSSSLVALALDNAGPMVEDPSDYSEHEIIHLPCLETIELYPTTDFEDFDSYILFLLHGLQLSDTVSIIWDSALTYFGDSDDEDEDDDTDHHCYYRLPSPESLSRVTKLVIQLQELEGRFVLEGETLTADLSKDRVQSILPKLSRYLPNLSSLAISSVFEFGVWDIILTRYHCLESLHLSIHPRLSDIIASIESGLQIGGVDNAIDENDGSEGEDESDGEAETDRFVGDVDDDDSDAEINGAIGISSPLPLLSTLTMYTDNVDINSFFERFSNELLAHGLPELQLSEDLSMTRKRPKLGTSSFYTLQFRTGTIEHAVFS</sequence>
<accession>A0A067SM70</accession>
<proteinExistence type="predicted"/>
<gene>
    <name evidence="2" type="ORF">GALMADRAFT_231763</name>
</gene>